<dbReference type="EMBL" id="JAUDFV010000154">
    <property type="protein sequence ID" value="KAL2716799.1"/>
    <property type="molecule type" value="Genomic_DNA"/>
</dbReference>
<keyword evidence="2" id="KW-1185">Reference proteome</keyword>
<protein>
    <submittedName>
        <fullName evidence="1">Uncharacterized protein</fullName>
    </submittedName>
</protein>
<dbReference type="AlphaFoldDB" id="A0ABD2A868"/>
<proteinExistence type="predicted"/>
<evidence type="ECO:0000313" key="1">
    <source>
        <dbReference type="EMBL" id="KAL2716799.1"/>
    </source>
</evidence>
<reference evidence="1 2" key="1">
    <citation type="journal article" date="2024" name="Ann. Entomol. Soc. Am.">
        <title>Genomic analyses of the southern and eastern yellowjacket wasps (Hymenoptera: Vespidae) reveal evolutionary signatures of social life.</title>
        <authorList>
            <person name="Catto M.A."/>
            <person name="Caine P.B."/>
            <person name="Orr S.E."/>
            <person name="Hunt B.G."/>
            <person name="Goodisman M.A.D."/>
        </authorList>
    </citation>
    <scope>NUCLEOTIDE SEQUENCE [LARGE SCALE GENOMIC DNA]</scope>
    <source>
        <strain evidence="1">233</strain>
        <tissue evidence="1">Head and thorax</tissue>
    </source>
</reference>
<accession>A0ABD2A868</accession>
<name>A0ABD2A868_VESSQ</name>
<evidence type="ECO:0000313" key="2">
    <source>
        <dbReference type="Proteomes" id="UP001607302"/>
    </source>
</evidence>
<comment type="caution">
    <text evidence="1">The sequence shown here is derived from an EMBL/GenBank/DDBJ whole genome shotgun (WGS) entry which is preliminary data.</text>
</comment>
<organism evidence="1 2">
    <name type="scientific">Vespula squamosa</name>
    <name type="common">Southern yellow jacket</name>
    <name type="synonym">Wasp</name>
    <dbReference type="NCBI Taxonomy" id="30214"/>
    <lineage>
        <taxon>Eukaryota</taxon>
        <taxon>Metazoa</taxon>
        <taxon>Ecdysozoa</taxon>
        <taxon>Arthropoda</taxon>
        <taxon>Hexapoda</taxon>
        <taxon>Insecta</taxon>
        <taxon>Pterygota</taxon>
        <taxon>Neoptera</taxon>
        <taxon>Endopterygota</taxon>
        <taxon>Hymenoptera</taxon>
        <taxon>Apocrita</taxon>
        <taxon>Aculeata</taxon>
        <taxon>Vespoidea</taxon>
        <taxon>Vespidae</taxon>
        <taxon>Vespinae</taxon>
        <taxon>Vespula</taxon>
    </lineage>
</organism>
<gene>
    <name evidence="1" type="ORF">V1478_014475</name>
</gene>
<sequence length="153" mass="17367">MAAFGTCSEKPSEGIRHLDQYGISVNKLPSLWSPPPSNVYARCPPNNVNVVCMVGRSLRRKTNKLKQQIVITRIKIRLSRANQGAFFEPAMYSFRSIDRQRSIVKRGSLLFDDFHKANHRHICVTNKSLGRDNGVEKVLHLQQEASLSALEYD</sequence>
<dbReference type="Proteomes" id="UP001607302">
    <property type="component" value="Unassembled WGS sequence"/>
</dbReference>